<evidence type="ECO:0000256" key="1">
    <source>
        <dbReference type="SAM" id="MobiDB-lite"/>
    </source>
</evidence>
<dbReference type="EMBL" id="JAQIZT010000009">
    <property type="protein sequence ID" value="KAJ6983994.1"/>
    <property type="molecule type" value="Genomic_DNA"/>
</dbReference>
<accession>A0AAD6Q9A8</accession>
<gene>
    <name evidence="2" type="ORF">NC653_022267</name>
</gene>
<dbReference type="AlphaFoldDB" id="A0AAD6Q9A8"/>
<comment type="caution">
    <text evidence="2">The sequence shown here is derived from an EMBL/GenBank/DDBJ whole genome shotgun (WGS) entry which is preliminary data.</text>
</comment>
<dbReference type="Proteomes" id="UP001164929">
    <property type="component" value="Chromosome 9"/>
</dbReference>
<protein>
    <submittedName>
        <fullName evidence="2">Uncharacterized protein</fullName>
    </submittedName>
</protein>
<evidence type="ECO:0000313" key="2">
    <source>
        <dbReference type="EMBL" id="KAJ6983994.1"/>
    </source>
</evidence>
<sequence length="173" mass="20554">MEVVGIHKHIEKVKKGMAEDEAYRYKKKGVMKMVASIDLYRYKEQEVMMEVEVGIYRLMMRVKVVIKNMVTCIHNKVAGKGLMEMMNYIHKEVVEKEMVEVVSNRHIEVEEMMKIVGICRRIKREVKEKVEEEIYKFMKNMLHLDKPKFNEPRKTLKVQKPKIPGNVPELDRS</sequence>
<proteinExistence type="predicted"/>
<reference evidence="2" key="1">
    <citation type="journal article" date="2023" name="Mol. Ecol. Resour.">
        <title>Chromosome-level genome assembly of a triploid poplar Populus alba 'Berolinensis'.</title>
        <authorList>
            <person name="Chen S."/>
            <person name="Yu Y."/>
            <person name="Wang X."/>
            <person name="Wang S."/>
            <person name="Zhang T."/>
            <person name="Zhou Y."/>
            <person name="He R."/>
            <person name="Meng N."/>
            <person name="Wang Y."/>
            <person name="Liu W."/>
            <person name="Liu Z."/>
            <person name="Liu J."/>
            <person name="Guo Q."/>
            <person name="Huang H."/>
            <person name="Sederoff R.R."/>
            <person name="Wang G."/>
            <person name="Qu G."/>
            <person name="Chen S."/>
        </authorList>
    </citation>
    <scope>NUCLEOTIDE SEQUENCE</scope>
    <source>
        <strain evidence="2">SC-2020</strain>
    </source>
</reference>
<evidence type="ECO:0000313" key="3">
    <source>
        <dbReference type="Proteomes" id="UP001164929"/>
    </source>
</evidence>
<name>A0AAD6Q9A8_9ROSI</name>
<feature type="region of interest" description="Disordered" evidence="1">
    <location>
        <begin position="153"/>
        <end position="173"/>
    </location>
</feature>
<keyword evidence="3" id="KW-1185">Reference proteome</keyword>
<organism evidence="2 3">
    <name type="scientific">Populus alba x Populus x berolinensis</name>
    <dbReference type="NCBI Taxonomy" id="444605"/>
    <lineage>
        <taxon>Eukaryota</taxon>
        <taxon>Viridiplantae</taxon>
        <taxon>Streptophyta</taxon>
        <taxon>Embryophyta</taxon>
        <taxon>Tracheophyta</taxon>
        <taxon>Spermatophyta</taxon>
        <taxon>Magnoliopsida</taxon>
        <taxon>eudicotyledons</taxon>
        <taxon>Gunneridae</taxon>
        <taxon>Pentapetalae</taxon>
        <taxon>rosids</taxon>
        <taxon>fabids</taxon>
        <taxon>Malpighiales</taxon>
        <taxon>Salicaceae</taxon>
        <taxon>Saliceae</taxon>
        <taxon>Populus</taxon>
    </lineage>
</organism>